<dbReference type="Pfam" id="PF01400">
    <property type="entry name" value="Astacin"/>
    <property type="match status" value="1"/>
</dbReference>
<evidence type="ECO:0000256" key="2">
    <source>
        <dbReference type="ARBA" id="ARBA00025529"/>
    </source>
</evidence>
<feature type="domain" description="Peptidase M12A" evidence="5">
    <location>
        <begin position="26"/>
        <end position="223"/>
    </location>
</feature>
<dbReference type="CDD" id="cd04280">
    <property type="entry name" value="ZnMc_astacin_like"/>
    <property type="match status" value="1"/>
</dbReference>
<dbReference type="SUPFAM" id="SSF55486">
    <property type="entry name" value="Metalloproteases ('zincins'), catalytic domain"/>
    <property type="match status" value="1"/>
</dbReference>
<reference evidence="6" key="1">
    <citation type="submission" date="2020-08" db="EMBL/GenBank/DDBJ databases">
        <title>Multicomponent nature underlies the extraordinary mechanical properties of spider dragline silk.</title>
        <authorList>
            <person name="Kono N."/>
            <person name="Nakamura H."/>
            <person name="Mori M."/>
            <person name="Yoshida Y."/>
            <person name="Ohtoshi R."/>
            <person name="Malay A.D."/>
            <person name="Moran D.A.P."/>
            <person name="Tomita M."/>
            <person name="Numata K."/>
            <person name="Arakawa K."/>
        </authorList>
    </citation>
    <scope>NUCLEOTIDE SEQUENCE</scope>
</reference>
<evidence type="ECO:0000256" key="3">
    <source>
        <dbReference type="PROSITE-ProRule" id="PRU01211"/>
    </source>
</evidence>
<evidence type="ECO:0000313" key="6">
    <source>
        <dbReference type="EMBL" id="GFT11708.1"/>
    </source>
</evidence>
<accession>A0A8X6THX1</accession>
<evidence type="ECO:0000256" key="4">
    <source>
        <dbReference type="RuleBase" id="RU361183"/>
    </source>
</evidence>
<dbReference type="PRINTS" id="PR00480">
    <property type="entry name" value="ASTACIN"/>
</dbReference>
<organism evidence="6 7">
    <name type="scientific">Nephila pilipes</name>
    <name type="common">Giant wood spider</name>
    <name type="synonym">Nephila maculata</name>
    <dbReference type="NCBI Taxonomy" id="299642"/>
    <lineage>
        <taxon>Eukaryota</taxon>
        <taxon>Metazoa</taxon>
        <taxon>Ecdysozoa</taxon>
        <taxon>Arthropoda</taxon>
        <taxon>Chelicerata</taxon>
        <taxon>Arachnida</taxon>
        <taxon>Araneae</taxon>
        <taxon>Araneomorphae</taxon>
        <taxon>Entelegynae</taxon>
        <taxon>Araneoidea</taxon>
        <taxon>Nephilidae</taxon>
        <taxon>Nephila</taxon>
    </lineage>
</organism>
<dbReference type="InterPro" id="IPR034035">
    <property type="entry name" value="Astacin-like_dom"/>
</dbReference>
<dbReference type="Gene3D" id="3.40.390.10">
    <property type="entry name" value="Collagenase (Catalytic Domain)"/>
    <property type="match status" value="1"/>
</dbReference>
<feature type="active site" evidence="3">
    <location>
        <position position="120"/>
    </location>
</feature>
<dbReference type="OrthoDB" id="291007at2759"/>
<dbReference type="PANTHER" id="PTHR10127">
    <property type="entry name" value="DISCOIDIN, CUB, EGF, LAMININ , AND ZINC METALLOPROTEASE DOMAIN CONTAINING"/>
    <property type="match status" value="1"/>
</dbReference>
<proteinExistence type="predicted"/>
<dbReference type="InterPro" id="IPR001506">
    <property type="entry name" value="Peptidase_M12A"/>
</dbReference>
<keyword evidence="3 4" id="KW-0479">Metal-binding</keyword>
<evidence type="ECO:0000259" key="5">
    <source>
        <dbReference type="PROSITE" id="PS51864"/>
    </source>
</evidence>
<keyword evidence="7" id="KW-1185">Reference proteome</keyword>
<dbReference type="InterPro" id="IPR024079">
    <property type="entry name" value="MetalloPept_cat_dom_sf"/>
</dbReference>
<feature type="non-terminal residue" evidence="6">
    <location>
        <position position="1"/>
    </location>
</feature>
<comment type="subunit">
    <text evidence="1">Monomer.</text>
</comment>
<keyword evidence="3 4" id="KW-0862">Zinc</keyword>
<keyword evidence="3 4" id="KW-0482">Metalloprotease</keyword>
<dbReference type="EC" id="3.4.24.-" evidence="4"/>
<dbReference type="Proteomes" id="UP000887013">
    <property type="component" value="Unassembled WGS sequence"/>
</dbReference>
<evidence type="ECO:0000313" key="7">
    <source>
        <dbReference type="Proteomes" id="UP000887013"/>
    </source>
</evidence>
<name>A0A8X6THX1_NEPPI</name>
<dbReference type="AlphaFoldDB" id="A0A8X6THX1"/>
<dbReference type="InterPro" id="IPR006026">
    <property type="entry name" value="Peptidase_Metallo"/>
</dbReference>
<feature type="binding site" evidence="3">
    <location>
        <position position="119"/>
    </location>
    <ligand>
        <name>Zn(2+)</name>
        <dbReference type="ChEBI" id="CHEBI:29105"/>
        <note>catalytic</note>
    </ligand>
</feature>
<dbReference type="SMART" id="SM00235">
    <property type="entry name" value="ZnMc"/>
    <property type="match status" value="1"/>
</dbReference>
<protein>
    <recommendedName>
        <fullName evidence="4">Metalloendopeptidase</fullName>
        <ecNumber evidence="4">3.4.24.-</ecNumber>
    </recommendedName>
</protein>
<comment type="caution">
    <text evidence="3">Lacks conserved residue(s) required for the propagation of feature annotation.</text>
</comment>
<feature type="binding site" evidence="3">
    <location>
        <position position="123"/>
    </location>
    <ligand>
        <name>Zn(2+)</name>
        <dbReference type="ChEBI" id="CHEBI:29105"/>
        <note>catalytic</note>
    </ligand>
</feature>
<keyword evidence="3 4" id="KW-0645">Protease</keyword>
<comment type="caution">
    <text evidence="6">The sequence shown here is derived from an EMBL/GenBank/DDBJ whole genome shotgun (WGS) entry which is preliminary data.</text>
</comment>
<keyword evidence="3 4" id="KW-0378">Hydrolase</keyword>
<evidence type="ECO:0000256" key="1">
    <source>
        <dbReference type="ARBA" id="ARBA00011245"/>
    </source>
</evidence>
<dbReference type="GO" id="GO:0004222">
    <property type="term" value="F:metalloendopeptidase activity"/>
    <property type="evidence" value="ECO:0007669"/>
    <property type="project" value="UniProtKB-UniRule"/>
</dbReference>
<sequence>VVRSALHGNHYVGDMSFPESWNESDAGIWNTNFRWPGYPGHGVVPFVLDPSVGSFSNVIYAGMEQYHRYTCIRFVPRTQERDFVRIFFGNGCWSVIGRNGGMQDLSLGQGCAYVGLVVHELGHAIDLFHMHQRSDRNNYITVYKDNVIPDQLHNFLLTEPRNEMVFTQYDYNSIMHYGNYAFSKRPGRLQTMVANNGQRLVEPYDKPGFDQSDIYIIKSLYRC</sequence>
<dbReference type="EMBL" id="BMAW01057570">
    <property type="protein sequence ID" value="GFT11708.1"/>
    <property type="molecule type" value="Genomic_DNA"/>
</dbReference>
<gene>
    <name evidence="6" type="ORF">NPIL_610731</name>
</gene>
<comment type="cofactor">
    <cofactor evidence="3 4">
        <name>Zn(2+)</name>
        <dbReference type="ChEBI" id="CHEBI:29105"/>
    </cofactor>
    <text evidence="3 4">Binds 1 zinc ion per subunit.</text>
</comment>
<dbReference type="GO" id="GO:0008270">
    <property type="term" value="F:zinc ion binding"/>
    <property type="evidence" value="ECO:0007669"/>
    <property type="project" value="UniProtKB-UniRule"/>
</dbReference>
<dbReference type="PANTHER" id="PTHR10127:SF883">
    <property type="entry name" value="ZINC METALLOPROTEINASE NAS-8"/>
    <property type="match status" value="1"/>
</dbReference>
<comment type="function">
    <text evidence="2">Zinc metalloprotease. Provoques deadhesion of endothelial cells from cell cultures, and also degradation of fibronectin, fibrinogen and gelatin in vitro. Its role in the venom is not fully understood but it might act as a spreading factor that facilitates diffusion of other venom toxins. Alternatively, it might be involved in the proteolytic processing of other venom toxins or it might play a role in extra-oral digestion of prey.</text>
</comment>
<dbReference type="PROSITE" id="PS51864">
    <property type="entry name" value="ASTACIN"/>
    <property type="match status" value="1"/>
</dbReference>
<feature type="binding site" evidence="3">
    <location>
        <position position="129"/>
    </location>
    <ligand>
        <name>Zn(2+)</name>
        <dbReference type="ChEBI" id="CHEBI:29105"/>
        <note>catalytic</note>
    </ligand>
</feature>
<dbReference type="GO" id="GO:0006508">
    <property type="term" value="P:proteolysis"/>
    <property type="evidence" value="ECO:0007669"/>
    <property type="project" value="UniProtKB-KW"/>
</dbReference>